<evidence type="ECO:0000256" key="1">
    <source>
        <dbReference type="SAM" id="MobiDB-lite"/>
    </source>
</evidence>
<dbReference type="Pfam" id="PF19936">
    <property type="entry name" value="DUF6399"/>
    <property type="match status" value="1"/>
</dbReference>
<dbReference type="Proteomes" id="UP000636505">
    <property type="component" value="Unassembled WGS sequence"/>
</dbReference>
<reference evidence="2" key="1">
    <citation type="submission" date="2020-10" db="EMBL/GenBank/DDBJ databases">
        <authorList>
            <person name="Castelo-Branco R."/>
            <person name="Eusebio N."/>
            <person name="Adriana R."/>
            <person name="Vieira A."/>
            <person name="Brugerolle De Fraissinette N."/>
            <person name="Rezende De Castro R."/>
            <person name="Schneider M.P."/>
            <person name="Vasconcelos V."/>
            <person name="Leao P.N."/>
        </authorList>
    </citation>
    <scope>NUCLEOTIDE SEQUENCE</scope>
    <source>
        <strain evidence="2">LEGE 07310</strain>
    </source>
</reference>
<evidence type="ECO:0000313" key="2">
    <source>
        <dbReference type="EMBL" id="MBE9078108.1"/>
    </source>
</evidence>
<sequence length="98" mass="11050">MTAKYQRTSSAVEGRNGYLSQRHHVSRGFSEPALKSLTIIHNFDLKRPDGSTAAQRLFGHDFPDLFEWVLGNFTDLPMPRRSSQAPQLNAPHSKLFPA</sequence>
<proteinExistence type="predicted"/>
<protein>
    <submittedName>
        <fullName evidence="2">Uncharacterized protein</fullName>
    </submittedName>
</protein>
<dbReference type="AlphaFoldDB" id="A0A8J7AW12"/>
<name>A0A8J7AW12_9CYAN</name>
<organism evidence="2 3">
    <name type="scientific">Vasconcelosia minhoensis LEGE 07310</name>
    <dbReference type="NCBI Taxonomy" id="915328"/>
    <lineage>
        <taxon>Bacteria</taxon>
        <taxon>Bacillati</taxon>
        <taxon>Cyanobacteriota</taxon>
        <taxon>Cyanophyceae</taxon>
        <taxon>Nodosilineales</taxon>
        <taxon>Cymatolegaceae</taxon>
        <taxon>Vasconcelosia</taxon>
        <taxon>Vasconcelosia minhoensis</taxon>
    </lineage>
</organism>
<evidence type="ECO:0000313" key="3">
    <source>
        <dbReference type="Proteomes" id="UP000636505"/>
    </source>
</evidence>
<dbReference type="InterPro" id="IPR045650">
    <property type="entry name" value="DUF6399"/>
</dbReference>
<feature type="region of interest" description="Disordered" evidence="1">
    <location>
        <begin position="79"/>
        <end position="98"/>
    </location>
</feature>
<accession>A0A8J7AW12</accession>
<keyword evidence="3" id="KW-1185">Reference proteome</keyword>
<gene>
    <name evidence="2" type="ORF">IQ241_12535</name>
</gene>
<comment type="caution">
    <text evidence="2">The sequence shown here is derived from an EMBL/GenBank/DDBJ whole genome shotgun (WGS) entry which is preliminary data.</text>
</comment>
<dbReference type="EMBL" id="JADEXG010000026">
    <property type="protein sequence ID" value="MBE9078108.1"/>
    <property type="molecule type" value="Genomic_DNA"/>
</dbReference>